<dbReference type="CDD" id="cd02972">
    <property type="entry name" value="DsbA_family"/>
    <property type="match status" value="1"/>
</dbReference>
<evidence type="ECO:0000256" key="3">
    <source>
        <dbReference type="ARBA" id="ARBA00023002"/>
    </source>
</evidence>
<sequence>MLAASLMLVVVGTAEVFADGIKNPVYSNNPIAAEVDGEPIYLDDLKHVRIQEILKQLHEMQTRSLKEKILDKLAEKHPELKAEQAPKVTEAEITKFYEGNSGIKELGSLSKVSAEIRDYLEISFRQVHIERQYQHAVRQGWVKVYLTPPNDFKLVAGVGTAMLWTEEKVPSNRRVFVLEYSDFQCPFCKRVQSTLQKLRKLYSNEVQFGYRHFPLPFHKEAKVLAQAVECARDQNKFWELQDLFYKNISSAANEKEIMGLVKLAGIEDTRAFETCWRKGKYEQRVQNDIREGVELGIQGTPTFILGAYDPESRTVSGKMFSGAVSKEKFVQVIEQFLTSTRSEAKLNR</sequence>
<evidence type="ECO:0000256" key="2">
    <source>
        <dbReference type="ARBA" id="ARBA00022729"/>
    </source>
</evidence>
<dbReference type="Gene3D" id="3.40.30.10">
    <property type="entry name" value="Glutaredoxin"/>
    <property type="match status" value="1"/>
</dbReference>
<evidence type="ECO:0000256" key="5">
    <source>
        <dbReference type="ARBA" id="ARBA00023284"/>
    </source>
</evidence>
<evidence type="ECO:0000259" key="6">
    <source>
        <dbReference type="PROSITE" id="PS51352"/>
    </source>
</evidence>
<dbReference type="InterPro" id="IPR012336">
    <property type="entry name" value="Thioredoxin-like_fold"/>
</dbReference>
<organism evidence="7">
    <name type="scientific">marine metagenome</name>
    <dbReference type="NCBI Taxonomy" id="408172"/>
    <lineage>
        <taxon>unclassified sequences</taxon>
        <taxon>metagenomes</taxon>
        <taxon>ecological metagenomes</taxon>
    </lineage>
</organism>
<keyword evidence="2" id="KW-0732">Signal</keyword>
<accession>A0A382HC08</accession>
<evidence type="ECO:0000256" key="1">
    <source>
        <dbReference type="ARBA" id="ARBA00005791"/>
    </source>
</evidence>
<keyword evidence="3" id="KW-0560">Oxidoreductase</keyword>
<name>A0A382HC08_9ZZZZ</name>
<dbReference type="GO" id="GO:0016491">
    <property type="term" value="F:oxidoreductase activity"/>
    <property type="evidence" value="ECO:0007669"/>
    <property type="project" value="UniProtKB-KW"/>
</dbReference>
<reference evidence="7" key="1">
    <citation type="submission" date="2018-05" db="EMBL/GenBank/DDBJ databases">
        <authorList>
            <person name="Lanie J.A."/>
            <person name="Ng W.-L."/>
            <person name="Kazmierczak K.M."/>
            <person name="Andrzejewski T.M."/>
            <person name="Davidsen T.M."/>
            <person name="Wayne K.J."/>
            <person name="Tettelin H."/>
            <person name="Glass J.I."/>
            <person name="Rusch D."/>
            <person name="Podicherti R."/>
            <person name="Tsui H.-C.T."/>
            <person name="Winkler M.E."/>
        </authorList>
    </citation>
    <scope>NUCLEOTIDE SEQUENCE</scope>
</reference>
<dbReference type="AlphaFoldDB" id="A0A382HC08"/>
<keyword evidence="5" id="KW-0676">Redox-active center</keyword>
<keyword evidence="4" id="KW-1015">Disulfide bond</keyword>
<evidence type="ECO:0000313" key="7">
    <source>
        <dbReference type="EMBL" id="SVB84868.1"/>
    </source>
</evidence>
<protein>
    <recommendedName>
        <fullName evidence="6">Thioredoxin domain-containing protein</fullName>
    </recommendedName>
</protein>
<dbReference type="PROSITE" id="PS51352">
    <property type="entry name" value="THIOREDOXIN_2"/>
    <property type="match status" value="1"/>
</dbReference>
<feature type="domain" description="Thioredoxin" evidence="6">
    <location>
        <begin position="143"/>
        <end position="338"/>
    </location>
</feature>
<dbReference type="PANTHER" id="PTHR13887">
    <property type="entry name" value="GLUTATHIONE S-TRANSFERASE KAPPA"/>
    <property type="match status" value="1"/>
</dbReference>
<dbReference type="EMBL" id="UINC01060402">
    <property type="protein sequence ID" value="SVB84868.1"/>
    <property type="molecule type" value="Genomic_DNA"/>
</dbReference>
<dbReference type="InterPro" id="IPR036249">
    <property type="entry name" value="Thioredoxin-like_sf"/>
</dbReference>
<dbReference type="PANTHER" id="PTHR13887:SF14">
    <property type="entry name" value="DISULFIDE BOND FORMATION PROTEIN D"/>
    <property type="match status" value="1"/>
</dbReference>
<dbReference type="InterPro" id="IPR013766">
    <property type="entry name" value="Thioredoxin_domain"/>
</dbReference>
<proteinExistence type="inferred from homology"/>
<evidence type="ECO:0000256" key="4">
    <source>
        <dbReference type="ARBA" id="ARBA00023157"/>
    </source>
</evidence>
<dbReference type="Pfam" id="PF13462">
    <property type="entry name" value="Thioredoxin_4"/>
    <property type="match status" value="1"/>
</dbReference>
<dbReference type="SUPFAM" id="SSF52833">
    <property type="entry name" value="Thioredoxin-like"/>
    <property type="match status" value="1"/>
</dbReference>
<comment type="similarity">
    <text evidence="1">Belongs to the thioredoxin family. DsbA subfamily.</text>
</comment>
<gene>
    <name evidence="7" type="ORF">METZ01_LOCUS237722</name>
</gene>